<dbReference type="GO" id="GO:0003841">
    <property type="term" value="F:1-acylglycerol-3-phosphate O-acyltransferase activity"/>
    <property type="evidence" value="ECO:0007669"/>
    <property type="project" value="UniProtKB-UniRule"/>
</dbReference>
<comment type="domain">
    <text evidence="4">The HXXXXD motif is essential for acyltransferase activity and may constitute the binding site for the phosphate moiety of the glycerol-3-phosphate.</text>
</comment>
<dbReference type="PANTHER" id="PTHR10434">
    <property type="entry name" value="1-ACYL-SN-GLYCEROL-3-PHOSPHATE ACYLTRANSFERASE"/>
    <property type="match status" value="1"/>
</dbReference>
<evidence type="ECO:0000259" key="5">
    <source>
        <dbReference type="SMART" id="SM00563"/>
    </source>
</evidence>
<dbReference type="InterPro" id="IPR002123">
    <property type="entry name" value="Plipid/glycerol_acylTrfase"/>
</dbReference>
<evidence type="ECO:0000313" key="6">
    <source>
        <dbReference type="EMBL" id="CAA9537528.1"/>
    </source>
</evidence>
<dbReference type="InterPro" id="IPR011128">
    <property type="entry name" value="G3P_DH_NAD-dep_N"/>
</dbReference>
<dbReference type="InterPro" id="IPR036291">
    <property type="entry name" value="NAD(P)-bd_dom_sf"/>
</dbReference>
<dbReference type="GO" id="GO:0046168">
    <property type="term" value="P:glycerol-3-phosphate catabolic process"/>
    <property type="evidence" value="ECO:0007669"/>
    <property type="project" value="InterPro"/>
</dbReference>
<gene>
    <name evidence="6" type="ORF">AVDCRST_MAG85-4267</name>
</gene>
<organism evidence="6">
    <name type="scientific">uncultured Solirubrobacteraceae bacterium</name>
    <dbReference type="NCBI Taxonomy" id="1162706"/>
    <lineage>
        <taxon>Bacteria</taxon>
        <taxon>Bacillati</taxon>
        <taxon>Actinomycetota</taxon>
        <taxon>Thermoleophilia</taxon>
        <taxon>Solirubrobacterales</taxon>
        <taxon>Solirubrobacteraceae</taxon>
        <taxon>environmental samples</taxon>
    </lineage>
</organism>
<comment type="similarity">
    <text evidence="1 4">Belongs to the 1-acyl-sn-glycerol-3-phosphate acyltransferase family.</text>
</comment>
<protein>
    <recommendedName>
        <fullName evidence="4">1-acyl-sn-glycerol-3-phosphate acyltransferase</fullName>
        <ecNumber evidence="4">2.3.1.51</ecNumber>
    </recommendedName>
</protein>
<dbReference type="SUPFAM" id="SSF69593">
    <property type="entry name" value="Glycerol-3-phosphate (1)-acyltransferase"/>
    <property type="match status" value="1"/>
</dbReference>
<dbReference type="GO" id="GO:0006654">
    <property type="term" value="P:phosphatidic acid biosynthetic process"/>
    <property type="evidence" value="ECO:0007669"/>
    <property type="project" value="TreeGrafter"/>
</dbReference>
<dbReference type="SUPFAM" id="SSF51735">
    <property type="entry name" value="NAD(P)-binding Rossmann-fold domains"/>
    <property type="match status" value="1"/>
</dbReference>
<proteinExistence type="inferred from homology"/>
<keyword evidence="4" id="KW-1208">Phospholipid metabolism</keyword>
<evidence type="ECO:0000256" key="3">
    <source>
        <dbReference type="ARBA" id="ARBA00023315"/>
    </source>
</evidence>
<dbReference type="NCBIfam" id="TIGR00530">
    <property type="entry name" value="AGP_acyltrn"/>
    <property type="match status" value="1"/>
</dbReference>
<evidence type="ECO:0000256" key="4">
    <source>
        <dbReference type="RuleBase" id="RU361267"/>
    </source>
</evidence>
<dbReference type="EC" id="2.3.1.51" evidence="4"/>
<dbReference type="Pfam" id="PF01210">
    <property type="entry name" value="NAD_Gly3P_dh_N"/>
    <property type="match status" value="1"/>
</dbReference>
<dbReference type="GO" id="GO:0051287">
    <property type="term" value="F:NAD binding"/>
    <property type="evidence" value="ECO:0007669"/>
    <property type="project" value="InterPro"/>
</dbReference>
<accession>A0A6J4U113</accession>
<keyword evidence="4" id="KW-0594">Phospholipid biosynthesis</keyword>
<keyword evidence="4" id="KW-0444">Lipid biosynthesis</keyword>
<dbReference type="Gene3D" id="3.40.50.720">
    <property type="entry name" value="NAD(P)-binding Rossmann-like Domain"/>
    <property type="match status" value="1"/>
</dbReference>
<dbReference type="EMBL" id="CADCVT010000486">
    <property type="protein sequence ID" value="CAA9537528.1"/>
    <property type="molecule type" value="Genomic_DNA"/>
</dbReference>
<dbReference type="GO" id="GO:0016616">
    <property type="term" value="F:oxidoreductase activity, acting on the CH-OH group of donors, NAD or NADP as acceptor"/>
    <property type="evidence" value="ECO:0007669"/>
    <property type="project" value="InterPro"/>
</dbReference>
<dbReference type="AlphaFoldDB" id="A0A6J4U113"/>
<dbReference type="GO" id="GO:0016020">
    <property type="term" value="C:membrane"/>
    <property type="evidence" value="ECO:0007669"/>
    <property type="project" value="InterPro"/>
</dbReference>
<evidence type="ECO:0000256" key="2">
    <source>
        <dbReference type="ARBA" id="ARBA00022679"/>
    </source>
</evidence>
<dbReference type="CDD" id="cd07989">
    <property type="entry name" value="LPLAT_AGPAT-like"/>
    <property type="match status" value="1"/>
</dbReference>
<dbReference type="InterPro" id="IPR004552">
    <property type="entry name" value="AGP_acyltrans"/>
</dbReference>
<keyword evidence="4" id="KW-0443">Lipid metabolism</keyword>
<name>A0A6J4U113_9ACTN</name>
<sequence>MDAHALHQRARTKGVNPLVYWPVRWVLIPFFRLYFRLGRIGREHLPADGPLLLAANHRSFLDPFVIGAMLKRPVYYVAKKELFHNRLQGWFLNALGAVPVDRGASDQEMLTTARTILDRGDVVLIFPEGTRVRPGGLGTPKRGIGRLALESGAPVVPIAVIGTENVRRKLRIRPHRVTIRAGRPLTFPTVQNPSRNLAQAVTDRVWPCVALQWEWLGGLSPLRRATVIGDGACGTSLAIGLRRAGLEVQLGTRTREHAEQLRAARENPALPGIDLDGIDVVRANEADLASSDLVLLAVPSRALPWVLAAHGERIPEKAGVVVLSKGLVPPLETVPSAFVSERVVARAVAVLDGPDDPADWLEAGANVVAASTDRAFAAQLTQLMRSVGLEARTGADMTSVERRDELAERRRSRAVA</sequence>
<feature type="domain" description="Phospholipid/glycerol acyltransferase" evidence="5">
    <location>
        <begin position="51"/>
        <end position="163"/>
    </location>
</feature>
<keyword evidence="2 4" id="KW-0808">Transferase</keyword>
<reference evidence="6" key="1">
    <citation type="submission" date="2020-02" db="EMBL/GenBank/DDBJ databases">
        <authorList>
            <person name="Meier V. D."/>
        </authorList>
    </citation>
    <scope>NUCLEOTIDE SEQUENCE</scope>
    <source>
        <strain evidence="6">AVDCRST_MAG85</strain>
    </source>
</reference>
<keyword evidence="3 4" id="KW-0012">Acyltransferase</keyword>
<comment type="catalytic activity">
    <reaction evidence="4">
        <text>a 1-acyl-sn-glycero-3-phosphate + an acyl-CoA = a 1,2-diacyl-sn-glycero-3-phosphate + CoA</text>
        <dbReference type="Rhea" id="RHEA:19709"/>
        <dbReference type="ChEBI" id="CHEBI:57287"/>
        <dbReference type="ChEBI" id="CHEBI:57970"/>
        <dbReference type="ChEBI" id="CHEBI:58342"/>
        <dbReference type="ChEBI" id="CHEBI:58608"/>
        <dbReference type="EC" id="2.3.1.51"/>
    </reaction>
</comment>
<dbReference type="SMART" id="SM00563">
    <property type="entry name" value="PlsC"/>
    <property type="match status" value="1"/>
</dbReference>
<dbReference type="PANTHER" id="PTHR10434:SF11">
    <property type="entry name" value="1-ACYL-SN-GLYCEROL-3-PHOSPHATE ACYLTRANSFERASE"/>
    <property type="match status" value="1"/>
</dbReference>
<dbReference type="Pfam" id="PF01553">
    <property type="entry name" value="Acyltransferase"/>
    <property type="match status" value="1"/>
</dbReference>
<evidence type="ECO:0000256" key="1">
    <source>
        <dbReference type="ARBA" id="ARBA00008655"/>
    </source>
</evidence>